<feature type="binding site" evidence="2">
    <location>
        <begin position="99"/>
        <end position="102"/>
    </location>
    <ligand>
        <name>ATP</name>
        <dbReference type="ChEBI" id="CHEBI:30616"/>
    </ligand>
</feature>
<dbReference type="RefSeq" id="WP_038985708.1">
    <property type="nucleotide sequence ID" value="NZ_JACAJT010000033.1"/>
</dbReference>
<dbReference type="NCBIfam" id="TIGR00347">
    <property type="entry name" value="bioD"/>
    <property type="match status" value="1"/>
</dbReference>
<protein>
    <recommendedName>
        <fullName evidence="2">ATP-dependent dethiobiotin synthetase BioD</fullName>
        <ecNumber evidence="2">6.3.3.3</ecNumber>
    </recommendedName>
    <alternativeName>
        <fullName evidence="2">DTB synthetase</fullName>
        <shortName evidence="2">DTBS</shortName>
    </alternativeName>
    <alternativeName>
        <fullName evidence="2">Dethiobiotin synthase</fullName>
    </alternativeName>
</protein>
<proteinExistence type="inferred from homology"/>
<dbReference type="UniPathway" id="UPA00078">
    <property type="reaction ID" value="UER00161"/>
</dbReference>
<dbReference type="PANTHER" id="PTHR43210:SF5">
    <property type="entry name" value="DETHIOBIOTIN SYNTHETASE"/>
    <property type="match status" value="1"/>
</dbReference>
<dbReference type="SUPFAM" id="SSF52540">
    <property type="entry name" value="P-loop containing nucleoside triphosphate hydrolases"/>
    <property type="match status" value="1"/>
</dbReference>
<evidence type="ECO:0000256" key="1">
    <source>
        <dbReference type="ARBA" id="ARBA00022756"/>
    </source>
</evidence>
<keyword evidence="2" id="KW-0547">Nucleotide-binding</keyword>
<dbReference type="GO" id="GO:0004141">
    <property type="term" value="F:dethiobiotin synthase activity"/>
    <property type="evidence" value="ECO:0007669"/>
    <property type="project" value="UniProtKB-UniRule"/>
</dbReference>
<dbReference type="OrthoDB" id="9802097at2"/>
<dbReference type="HAMAP" id="MF_00336">
    <property type="entry name" value="BioD"/>
    <property type="match status" value="1"/>
</dbReference>
<dbReference type="Gene3D" id="3.40.50.300">
    <property type="entry name" value="P-loop containing nucleotide triphosphate hydrolases"/>
    <property type="match status" value="1"/>
</dbReference>
<comment type="subunit">
    <text evidence="2">Homodimer.</text>
</comment>
<comment type="caution">
    <text evidence="2">Lacks conserved residue(s) required for the propagation of feature annotation.</text>
</comment>
<comment type="caution">
    <text evidence="3">The sequence shown here is derived from an EMBL/GenBank/DDBJ whole genome shotgun (WGS) entry which is preliminary data.</text>
</comment>
<dbReference type="InterPro" id="IPR027417">
    <property type="entry name" value="P-loop_NTPase"/>
</dbReference>
<feature type="binding site" evidence="2">
    <location>
        <begin position="14"/>
        <end position="19"/>
    </location>
    <ligand>
        <name>ATP</name>
        <dbReference type="ChEBI" id="CHEBI:30616"/>
    </ligand>
</feature>
<evidence type="ECO:0000313" key="4">
    <source>
        <dbReference type="Proteomes" id="UP000076630"/>
    </source>
</evidence>
<feature type="binding site" evidence="2">
    <location>
        <position position="99"/>
    </location>
    <ligand>
        <name>Mg(2+)</name>
        <dbReference type="ChEBI" id="CHEBI:18420"/>
    </ligand>
</feature>
<feature type="binding site" evidence="2">
    <location>
        <position position="45"/>
    </location>
    <ligand>
        <name>Mg(2+)</name>
        <dbReference type="ChEBI" id="CHEBI:18420"/>
    </ligand>
</feature>
<feature type="binding site" evidence="2">
    <location>
        <position position="18"/>
    </location>
    <ligand>
        <name>Mg(2+)</name>
        <dbReference type="ChEBI" id="CHEBI:18420"/>
    </ligand>
</feature>
<feature type="binding site" evidence="2">
    <location>
        <position position="38"/>
    </location>
    <ligand>
        <name>substrate</name>
    </ligand>
</feature>
<keyword evidence="2" id="KW-0436">Ligase</keyword>
<feature type="binding site" evidence="2">
    <location>
        <position position="45"/>
    </location>
    <ligand>
        <name>ATP</name>
        <dbReference type="ChEBI" id="CHEBI:30616"/>
    </ligand>
</feature>
<comment type="catalytic activity">
    <reaction evidence="2">
        <text>(7R,8S)-7,8-diammoniononanoate + CO2 + ATP = (4R,5S)-dethiobiotin + ADP + phosphate + 3 H(+)</text>
        <dbReference type="Rhea" id="RHEA:15805"/>
        <dbReference type="ChEBI" id="CHEBI:15378"/>
        <dbReference type="ChEBI" id="CHEBI:16526"/>
        <dbReference type="ChEBI" id="CHEBI:30616"/>
        <dbReference type="ChEBI" id="CHEBI:43474"/>
        <dbReference type="ChEBI" id="CHEBI:149469"/>
        <dbReference type="ChEBI" id="CHEBI:149473"/>
        <dbReference type="ChEBI" id="CHEBI:456216"/>
        <dbReference type="EC" id="6.3.3.3"/>
    </reaction>
</comment>
<dbReference type="EMBL" id="LQNU01000075">
    <property type="protein sequence ID" value="KZE76736.1"/>
    <property type="molecule type" value="Genomic_DNA"/>
</dbReference>
<dbReference type="PIRSF" id="PIRSF006755">
    <property type="entry name" value="DTB_synth"/>
    <property type="match status" value="1"/>
</dbReference>
<gene>
    <name evidence="2" type="primary">bioD</name>
    <name evidence="3" type="ORF">AV926_15110</name>
</gene>
<dbReference type="PANTHER" id="PTHR43210">
    <property type="entry name" value="DETHIOBIOTIN SYNTHETASE"/>
    <property type="match status" value="1"/>
</dbReference>
<comment type="pathway">
    <text evidence="2">Cofactor biosynthesis; biotin biosynthesis; biotin from 7,8-diaminononanoate: step 1/2.</text>
</comment>
<keyword evidence="2" id="KW-0479">Metal-binding</keyword>
<dbReference type="InterPro" id="IPR004472">
    <property type="entry name" value="DTB_synth_BioD"/>
</dbReference>
<dbReference type="GO" id="GO:0009102">
    <property type="term" value="P:biotin biosynthetic process"/>
    <property type="evidence" value="ECO:0007669"/>
    <property type="project" value="UniProtKB-UniRule"/>
</dbReference>
<accession>A0A163WRK7</accession>
<comment type="similarity">
    <text evidence="2">Belongs to the dethiobiotin synthetase family.</text>
</comment>
<dbReference type="GO" id="GO:0005524">
    <property type="term" value="F:ATP binding"/>
    <property type="evidence" value="ECO:0007669"/>
    <property type="project" value="UniProtKB-UniRule"/>
</dbReference>
<keyword evidence="1 2" id="KW-0093">Biotin biosynthesis</keyword>
<organism evidence="3 4">
    <name type="scientific">Myroides marinus</name>
    <dbReference type="NCBI Taxonomy" id="703342"/>
    <lineage>
        <taxon>Bacteria</taxon>
        <taxon>Pseudomonadati</taxon>
        <taxon>Bacteroidota</taxon>
        <taxon>Flavobacteriia</taxon>
        <taxon>Flavobacteriales</taxon>
        <taxon>Flavobacteriaceae</taxon>
        <taxon>Myroides</taxon>
    </lineage>
</organism>
<keyword evidence="2" id="KW-0963">Cytoplasm</keyword>
<dbReference type="GO" id="GO:0005829">
    <property type="term" value="C:cytosol"/>
    <property type="evidence" value="ECO:0007669"/>
    <property type="project" value="TreeGrafter"/>
</dbReference>
<evidence type="ECO:0000313" key="3">
    <source>
        <dbReference type="EMBL" id="KZE76736.1"/>
    </source>
</evidence>
<evidence type="ECO:0000256" key="2">
    <source>
        <dbReference type="HAMAP-Rule" id="MF_00336"/>
    </source>
</evidence>
<dbReference type="GO" id="GO:0000287">
    <property type="term" value="F:magnesium ion binding"/>
    <property type="evidence" value="ECO:0007669"/>
    <property type="project" value="UniProtKB-UniRule"/>
</dbReference>
<comment type="subcellular location">
    <subcellularLocation>
        <location evidence="2">Cytoplasm</location>
    </subcellularLocation>
</comment>
<feature type="active site" evidence="2">
    <location>
        <position position="34"/>
    </location>
</feature>
<dbReference type="EC" id="6.3.3.3" evidence="2"/>
<keyword evidence="2" id="KW-0460">Magnesium</keyword>
<dbReference type="AlphaFoldDB" id="A0A163WRK7"/>
<keyword evidence="2" id="KW-0067">ATP-binding</keyword>
<dbReference type="Proteomes" id="UP000076630">
    <property type="component" value="Unassembled WGS sequence"/>
</dbReference>
<comment type="cofactor">
    <cofactor evidence="2">
        <name>Mg(2+)</name>
        <dbReference type="ChEBI" id="CHEBI:18420"/>
    </cofactor>
</comment>
<dbReference type="Pfam" id="PF13500">
    <property type="entry name" value="AAA_26"/>
    <property type="match status" value="1"/>
</dbReference>
<reference evidence="3 4" key="1">
    <citation type="submission" date="2016-01" db="EMBL/GenBank/DDBJ databases">
        <title>Whole genome sequencing of Myroides marinus L41.</title>
        <authorList>
            <person name="Hong K.W."/>
        </authorList>
    </citation>
    <scope>NUCLEOTIDE SEQUENCE [LARGE SCALE GENOMIC DNA]</scope>
    <source>
        <strain evidence="3 4">L41</strain>
    </source>
</reference>
<comment type="function">
    <text evidence="2">Catalyzes a mechanistically unusual reaction, the ATP-dependent insertion of CO2 between the N7 and N8 nitrogen atoms of 7,8-diaminopelargonic acid (DAPA, also called 7,8-diammoniononanoate) to form a ureido ring.</text>
</comment>
<dbReference type="CDD" id="cd03109">
    <property type="entry name" value="DTBS"/>
    <property type="match status" value="1"/>
</dbReference>
<sequence length="195" mass="21680">MNPIKLFITGIDTEIGKTVVSAYFTHKLNADYWKPIQSGDLHHSDSMKVKALVENAIIHPERYALQIPASPCESAAKEGVSIRLEDFVLPNTNNNLVVEGAGGLFVPINSNTYMIDLIVHLQLPVVLVTRNYLGCINHTMLSIEALRTRGVVIDYLVFNGEFNPYSVEAIKGFVDQTTQIITLPDFDKISKGMFD</sequence>
<keyword evidence="4" id="KW-1185">Reference proteome</keyword>
<name>A0A163WRK7_9FLAO</name>